<accession>A0A7X2ST66</accession>
<feature type="non-terminal residue" evidence="2">
    <location>
        <position position="105"/>
    </location>
</feature>
<protein>
    <recommendedName>
        <fullName evidence="1">DNA polymerase III PolC-type N-terminal domain-containing protein</fullName>
    </recommendedName>
</protein>
<dbReference type="Proteomes" id="UP000467635">
    <property type="component" value="Unassembled WGS sequence"/>
</dbReference>
<reference evidence="2 3" key="1">
    <citation type="submission" date="2019-11" db="EMBL/GenBank/DDBJ databases">
        <title>Draft Genome Sequence of Plant Growth-Promoting Rhizosphere-Associated Bacteria.</title>
        <authorList>
            <person name="Vasilyev I.Y."/>
            <person name="Radchenko V."/>
            <person name="Ilnitskaya E.V."/>
        </authorList>
    </citation>
    <scope>NUCLEOTIDE SEQUENCE [LARGE SCALE GENOMIC DNA]</scope>
    <source>
        <strain evidence="2 3">VRA_01-1sq_f</strain>
    </source>
</reference>
<dbReference type="InterPro" id="IPR028112">
    <property type="entry name" value="DNA_PolC-type_N_I"/>
</dbReference>
<dbReference type="EMBL" id="WKKX01000459">
    <property type="protein sequence ID" value="MSE08832.1"/>
    <property type="molecule type" value="Genomic_DNA"/>
</dbReference>
<organism evidence="2 3">
    <name type="scientific">Ligilactobacillus salivarius</name>
    <dbReference type="NCBI Taxonomy" id="1624"/>
    <lineage>
        <taxon>Bacteria</taxon>
        <taxon>Bacillati</taxon>
        <taxon>Bacillota</taxon>
        <taxon>Bacilli</taxon>
        <taxon>Lactobacillales</taxon>
        <taxon>Lactobacillaceae</taxon>
        <taxon>Ligilactobacillus</taxon>
    </lineage>
</organism>
<dbReference type="AlphaFoldDB" id="A0A7X2ST66"/>
<proteinExistence type="predicted"/>
<feature type="domain" description="DNA polymerase III PolC-type N-terminal" evidence="1">
    <location>
        <begin position="8"/>
        <end position="80"/>
    </location>
</feature>
<evidence type="ECO:0000313" key="3">
    <source>
        <dbReference type="Proteomes" id="UP000467635"/>
    </source>
</evidence>
<evidence type="ECO:0000259" key="1">
    <source>
        <dbReference type="Pfam" id="PF14480"/>
    </source>
</evidence>
<gene>
    <name evidence="2" type="ORF">GKC33_09040</name>
</gene>
<comment type="caution">
    <text evidence="2">The sequence shown here is derived from an EMBL/GenBank/DDBJ whole genome shotgun (WGS) entry which is preliminary data.</text>
</comment>
<sequence length="105" mass="12534">METNKQDLFKKLLRQINWENKHGFEEVFTNAEIQKVEVHVESKVWNFHLQIEDILPYEVFYQFYQQLQLAFKDIAKVDITLHTKNPIITNQKLGDYCMQSGIQSS</sequence>
<evidence type="ECO:0000313" key="2">
    <source>
        <dbReference type="EMBL" id="MSE08832.1"/>
    </source>
</evidence>
<name>A0A7X2ST66_9LACO</name>
<dbReference type="Pfam" id="PF14480">
    <property type="entry name" value="DNA_pol3_a_NI"/>
    <property type="match status" value="1"/>
</dbReference>